<feature type="compositionally biased region" description="Polar residues" evidence="1">
    <location>
        <begin position="388"/>
        <end position="411"/>
    </location>
</feature>
<reference evidence="3" key="1">
    <citation type="submission" date="2021-01" db="EMBL/GenBank/DDBJ databases">
        <authorList>
            <person name="Corre E."/>
            <person name="Pelletier E."/>
            <person name="Niang G."/>
            <person name="Scheremetjew M."/>
            <person name="Finn R."/>
            <person name="Kale V."/>
            <person name="Holt S."/>
            <person name="Cochrane G."/>
            <person name="Meng A."/>
            <person name="Brown T."/>
            <person name="Cohen L."/>
        </authorList>
    </citation>
    <scope>NUCLEOTIDE SEQUENCE</scope>
    <source>
        <strain evidence="3">CCMP3107</strain>
    </source>
</reference>
<feature type="region of interest" description="Disordered" evidence="1">
    <location>
        <begin position="384"/>
        <end position="416"/>
    </location>
</feature>
<feature type="domain" description="Serine hydrolase" evidence="2">
    <location>
        <begin position="135"/>
        <end position="222"/>
    </location>
</feature>
<evidence type="ECO:0000259" key="2">
    <source>
        <dbReference type="Pfam" id="PF03959"/>
    </source>
</evidence>
<dbReference type="InterPro" id="IPR029058">
    <property type="entry name" value="AB_hydrolase_fold"/>
</dbReference>
<evidence type="ECO:0000256" key="1">
    <source>
        <dbReference type="SAM" id="MobiDB-lite"/>
    </source>
</evidence>
<dbReference type="Pfam" id="PF03959">
    <property type="entry name" value="FSH1"/>
    <property type="match status" value="1"/>
</dbReference>
<feature type="region of interest" description="Disordered" evidence="1">
    <location>
        <begin position="331"/>
        <end position="358"/>
    </location>
</feature>
<sequence length="424" mass="47381">MQDFFFRPPSPSYDRNSFGGELCSLNGIDCLTLASVEHCSHIILYCHANSTDIGHCRKHLQALRSLLGVHVIGVEYPGYGTTYSSGKPSEDNINESVLKVYNFICKQMHWPPENIIVVGRSIGSGPATKLAREVPLGGLILISAFKSITSIARKFVGAGIANLVIANQYDNLTAIRQVHCPVLFLHGSEDDFVPFQHCQDLYNACASSRKTLAPLLGYGHNHFDWTVPIKRMDEFFVAHNVMSNRRTDLRRIKRMDEFFDTKNANSNRRDSQACEESKSAESETVASSWFDLLFHLKIPPYRELDKFLFEGEKIFDSQQFNGRSLLSVLSLPSSPRSSPRKKKIDLQREDSQNLPTGGHVGICIEKYEPLSSVDEAKMTQVVAAPASNGPSRTANPVVASQWNSRPQSNNRQPKRKGCAVCFLK</sequence>
<dbReference type="AlphaFoldDB" id="A0A7S3UX78"/>
<dbReference type="Gene3D" id="3.40.50.1820">
    <property type="entry name" value="alpha/beta hydrolase"/>
    <property type="match status" value="1"/>
</dbReference>
<dbReference type="SUPFAM" id="SSF53474">
    <property type="entry name" value="alpha/beta-Hydrolases"/>
    <property type="match status" value="1"/>
</dbReference>
<organism evidence="3">
    <name type="scientific">Heterosigma akashiwo</name>
    <name type="common">Chromophytic alga</name>
    <name type="synonym">Heterosigma carterae</name>
    <dbReference type="NCBI Taxonomy" id="2829"/>
    <lineage>
        <taxon>Eukaryota</taxon>
        <taxon>Sar</taxon>
        <taxon>Stramenopiles</taxon>
        <taxon>Ochrophyta</taxon>
        <taxon>Raphidophyceae</taxon>
        <taxon>Chattonellales</taxon>
        <taxon>Chattonellaceae</taxon>
        <taxon>Heterosigma</taxon>
    </lineage>
</organism>
<accession>A0A7S3UX78</accession>
<evidence type="ECO:0000313" key="3">
    <source>
        <dbReference type="EMBL" id="CAE0626846.1"/>
    </source>
</evidence>
<dbReference type="InterPro" id="IPR005645">
    <property type="entry name" value="FSH-like_dom"/>
</dbReference>
<dbReference type="EMBL" id="HBIU01012269">
    <property type="protein sequence ID" value="CAE0626846.1"/>
    <property type="molecule type" value="Transcribed_RNA"/>
</dbReference>
<dbReference type="PANTHER" id="PTHR12277">
    <property type="entry name" value="ALPHA/BETA HYDROLASE DOMAIN-CONTAINING PROTEIN"/>
    <property type="match status" value="1"/>
</dbReference>
<gene>
    <name evidence="3" type="ORF">HAKA00212_LOCUS5522</name>
</gene>
<dbReference type="PANTHER" id="PTHR12277:SF197">
    <property type="entry name" value="CHROMOSOME UNDETERMINED SCAFFOLD_38, WHOLE GENOME SHOTGUN SEQUENCE"/>
    <property type="match status" value="1"/>
</dbReference>
<protein>
    <recommendedName>
        <fullName evidence="2">Serine hydrolase domain-containing protein</fullName>
    </recommendedName>
</protein>
<proteinExistence type="predicted"/>
<name>A0A7S3UX78_HETAK</name>